<dbReference type="Proteomes" id="UP000183471">
    <property type="component" value="Unassembled WGS sequence"/>
</dbReference>
<protein>
    <submittedName>
        <fullName evidence="2">F1/F0 ATPase, subunit 2</fullName>
    </submittedName>
</protein>
<feature type="transmembrane region" description="Helical" evidence="1">
    <location>
        <begin position="67"/>
        <end position="85"/>
    </location>
</feature>
<organism evidence="2 3">
    <name type="scientific">Nitrosospira multiformis</name>
    <dbReference type="NCBI Taxonomy" id="1231"/>
    <lineage>
        <taxon>Bacteria</taxon>
        <taxon>Pseudomonadati</taxon>
        <taxon>Pseudomonadota</taxon>
        <taxon>Betaproteobacteria</taxon>
        <taxon>Nitrosomonadales</taxon>
        <taxon>Nitrosomonadaceae</taxon>
        <taxon>Nitrosospira</taxon>
    </lineage>
</organism>
<keyword evidence="3" id="KW-1185">Reference proteome</keyword>
<keyword evidence="1" id="KW-0812">Transmembrane</keyword>
<dbReference type="InterPro" id="IPR017581">
    <property type="entry name" value="AtpR-like"/>
</dbReference>
<evidence type="ECO:0000313" key="2">
    <source>
        <dbReference type="EMBL" id="SDQ78245.1"/>
    </source>
</evidence>
<reference evidence="2 3" key="1">
    <citation type="submission" date="2016-10" db="EMBL/GenBank/DDBJ databases">
        <authorList>
            <person name="Varghese N."/>
            <person name="Submissions S."/>
        </authorList>
    </citation>
    <scope>NUCLEOTIDE SEQUENCE [LARGE SCALE GENOMIC DNA]</scope>
    <source>
        <strain evidence="2 3">Nl1</strain>
    </source>
</reference>
<gene>
    <name evidence="2" type="ORF">SAMN05216402_2266</name>
</gene>
<proteinExistence type="predicted"/>
<feature type="transmembrane region" description="Helical" evidence="1">
    <location>
        <begin position="40"/>
        <end position="61"/>
    </location>
</feature>
<comment type="caution">
    <text evidence="2">The sequence shown here is derived from an EMBL/GenBank/DDBJ whole genome shotgun (WGS) entry which is preliminary data.</text>
</comment>
<dbReference type="EMBL" id="FNKY01000001">
    <property type="protein sequence ID" value="SDQ78245.1"/>
    <property type="molecule type" value="Genomic_DNA"/>
</dbReference>
<evidence type="ECO:0000256" key="1">
    <source>
        <dbReference type="SAM" id="Phobius"/>
    </source>
</evidence>
<sequence length="118" mass="12498">MSELWSPALAVVTGILLGAIFFGGLWWTVRHGISSSRAGLWFMGSMLLRIGVVMTGFYFLLGLPGDGWKTLLAGLLGFIIARLAATRLLPVPLSAFLPAGLPTEPPAGKPVREASHAP</sequence>
<accession>A0ABY0TGV5</accession>
<dbReference type="RefSeq" id="WP_074632520.1">
    <property type="nucleotide sequence ID" value="NZ_FNKY01000001.1"/>
</dbReference>
<dbReference type="NCBIfam" id="TIGR03165">
    <property type="entry name" value="F1F0_chp_2"/>
    <property type="match status" value="1"/>
</dbReference>
<name>A0ABY0TGV5_9PROT</name>
<keyword evidence="1" id="KW-1133">Transmembrane helix</keyword>
<dbReference type="Pfam" id="PF12966">
    <property type="entry name" value="AtpR"/>
    <property type="match status" value="1"/>
</dbReference>
<evidence type="ECO:0000313" key="3">
    <source>
        <dbReference type="Proteomes" id="UP000183471"/>
    </source>
</evidence>
<keyword evidence="1" id="KW-0472">Membrane</keyword>
<feature type="transmembrane region" description="Helical" evidence="1">
    <location>
        <begin position="6"/>
        <end position="28"/>
    </location>
</feature>